<dbReference type="Gramene" id="PSS07782">
    <property type="protein sequence ID" value="PSS07782"/>
    <property type="gene ID" value="CEY00_Acc18136"/>
</dbReference>
<feature type="domain" description="PI3K/PI4K catalytic" evidence="14">
    <location>
        <begin position="2661"/>
        <end position="2973"/>
    </location>
</feature>
<dbReference type="PROSITE" id="PS00915">
    <property type="entry name" value="PI3_4_KINASE_1"/>
    <property type="match status" value="1"/>
</dbReference>
<dbReference type="OMA" id="LYSTWFY"/>
<comment type="catalytic activity">
    <reaction evidence="11">
        <text>L-threonyl-[protein] + ATP = O-phospho-L-threonyl-[protein] + ADP + H(+)</text>
        <dbReference type="Rhea" id="RHEA:46608"/>
        <dbReference type="Rhea" id="RHEA-COMP:11060"/>
        <dbReference type="Rhea" id="RHEA-COMP:11605"/>
        <dbReference type="ChEBI" id="CHEBI:15378"/>
        <dbReference type="ChEBI" id="CHEBI:30013"/>
        <dbReference type="ChEBI" id="CHEBI:30616"/>
        <dbReference type="ChEBI" id="CHEBI:61977"/>
        <dbReference type="ChEBI" id="CHEBI:456216"/>
        <dbReference type="EC" id="2.7.11.1"/>
    </reaction>
</comment>
<name>A0A2R6QGN7_ACTCC</name>
<dbReference type="InterPro" id="IPR003151">
    <property type="entry name" value="PIK-rel_kinase_FAT"/>
</dbReference>
<keyword evidence="6" id="KW-0227">DNA damage</keyword>
<reference evidence="18" key="2">
    <citation type="journal article" date="2018" name="BMC Genomics">
        <title>A manually annotated Actinidia chinensis var. chinensis (kiwifruit) genome highlights the challenges associated with draft genomes and gene prediction in plants.</title>
        <authorList>
            <person name="Pilkington S.M."/>
            <person name="Crowhurst R."/>
            <person name="Hilario E."/>
            <person name="Nardozza S."/>
            <person name="Fraser L."/>
            <person name="Peng Y."/>
            <person name="Gunaseelan K."/>
            <person name="Simpson R."/>
            <person name="Tahir J."/>
            <person name="Deroles S.C."/>
            <person name="Templeton K."/>
            <person name="Luo Z."/>
            <person name="Davy M."/>
            <person name="Cheng C."/>
            <person name="McNeilage M."/>
            <person name="Scaglione D."/>
            <person name="Liu Y."/>
            <person name="Zhang Q."/>
            <person name="Datson P."/>
            <person name="De Silva N."/>
            <person name="Gardiner S.E."/>
            <person name="Bassett H."/>
            <person name="Chagne D."/>
            <person name="McCallum J."/>
            <person name="Dzierzon H."/>
            <person name="Deng C."/>
            <person name="Wang Y.Y."/>
            <person name="Barron L."/>
            <person name="Manako K."/>
            <person name="Bowen J."/>
            <person name="Foster T.M."/>
            <person name="Erridge Z.A."/>
            <person name="Tiffin H."/>
            <person name="Waite C.N."/>
            <person name="Davies K.M."/>
            <person name="Grierson E.P."/>
            <person name="Laing W.A."/>
            <person name="Kirk R."/>
            <person name="Chen X."/>
            <person name="Wood M."/>
            <person name="Montefiori M."/>
            <person name="Brummell D.A."/>
            <person name="Schwinn K.E."/>
            <person name="Catanach A."/>
            <person name="Fullerton C."/>
            <person name="Li D."/>
            <person name="Meiyalaghan S."/>
            <person name="Nieuwenhuizen N."/>
            <person name="Read N."/>
            <person name="Prakash R."/>
            <person name="Hunter D."/>
            <person name="Zhang H."/>
            <person name="McKenzie M."/>
            <person name="Knabel M."/>
            <person name="Harris A."/>
            <person name="Allan A.C."/>
            <person name="Gleave A."/>
            <person name="Chen A."/>
            <person name="Janssen B.J."/>
            <person name="Plunkett B."/>
            <person name="Ampomah-Dwamena C."/>
            <person name="Voogd C."/>
            <person name="Leif D."/>
            <person name="Lafferty D."/>
            <person name="Souleyre E.J.F."/>
            <person name="Varkonyi-Gasic E."/>
            <person name="Gambi F."/>
            <person name="Hanley J."/>
            <person name="Yao J.L."/>
            <person name="Cheung J."/>
            <person name="David K.M."/>
            <person name="Warren B."/>
            <person name="Marsh K."/>
            <person name="Snowden K.C."/>
            <person name="Lin-Wang K."/>
            <person name="Brian L."/>
            <person name="Martinez-Sanchez M."/>
            <person name="Wang M."/>
            <person name="Ileperuma N."/>
            <person name="Macnee N."/>
            <person name="Campin R."/>
            <person name="McAtee P."/>
            <person name="Drummond R.S.M."/>
            <person name="Espley R.V."/>
            <person name="Ireland H.S."/>
            <person name="Wu R."/>
            <person name="Atkinson R.G."/>
            <person name="Karunairetnam S."/>
            <person name="Bulley S."/>
            <person name="Chunkath S."/>
            <person name="Hanley Z."/>
            <person name="Storey R."/>
            <person name="Thrimawithana A.H."/>
            <person name="Thomson S."/>
            <person name="David C."/>
            <person name="Testolin R."/>
            <person name="Huang H."/>
            <person name="Hellens R.P."/>
            <person name="Schaffer R.J."/>
        </authorList>
    </citation>
    <scope>NUCLEOTIDE SEQUENCE [LARGE SCALE GENOMIC DNA]</scope>
    <source>
        <strain evidence="18">cv. Red5</strain>
    </source>
</reference>
<dbReference type="PANTHER" id="PTHR37079:SF4">
    <property type="entry name" value="SERINE_THREONINE-PROTEIN KINASE ATM"/>
    <property type="match status" value="1"/>
</dbReference>
<evidence type="ECO:0000256" key="8">
    <source>
        <dbReference type="ARBA" id="ARBA00022840"/>
    </source>
</evidence>
<dbReference type="EC" id="2.7.11.1" evidence="2"/>
<dbReference type="Pfam" id="PF02260">
    <property type="entry name" value="FATC"/>
    <property type="match status" value="1"/>
</dbReference>
<dbReference type="PROSITE" id="PS50290">
    <property type="entry name" value="PI3_4_KINASE_3"/>
    <property type="match status" value="1"/>
</dbReference>
<dbReference type="InterPro" id="IPR018936">
    <property type="entry name" value="PI3/4_kinase_CS"/>
</dbReference>
<evidence type="ECO:0000256" key="10">
    <source>
        <dbReference type="ARBA" id="ARBA00023306"/>
    </source>
</evidence>
<dbReference type="CDD" id="cd05171">
    <property type="entry name" value="PIKKc_ATM"/>
    <property type="match status" value="1"/>
</dbReference>
<dbReference type="PROSITE" id="PS51190">
    <property type="entry name" value="FATC"/>
    <property type="match status" value="1"/>
</dbReference>
<evidence type="ECO:0000256" key="2">
    <source>
        <dbReference type="ARBA" id="ARBA00012513"/>
    </source>
</evidence>
<reference evidence="17 18" key="1">
    <citation type="submission" date="2017-07" db="EMBL/GenBank/DDBJ databases">
        <title>An improved, manually edited Actinidia chinensis var. chinensis (kiwifruit) genome highlights the challenges associated with draft genomes and gene prediction in plants.</title>
        <authorList>
            <person name="Pilkington S."/>
            <person name="Crowhurst R."/>
            <person name="Hilario E."/>
            <person name="Nardozza S."/>
            <person name="Fraser L."/>
            <person name="Peng Y."/>
            <person name="Gunaseelan K."/>
            <person name="Simpson R."/>
            <person name="Tahir J."/>
            <person name="Deroles S."/>
            <person name="Templeton K."/>
            <person name="Luo Z."/>
            <person name="Davy M."/>
            <person name="Cheng C."/>
            <person name="Mcneilage M."/>
            <person name="Scaglione D."/>
            <person name="Liu Y."/>
            <person name="Zhang Q."/>
            <person name="Datson P."/>
            <person name="De Silva N."/>
            <person name="Gardiner S."/>
            <person name="Bassett H."/>
            <person name="Chagne D."/>
            <person name="Mccallum J."/>
            <person name="Dzierzon H."/>
            <person name="Deng C."/>
            <person name="Wang Y.-Y."/>
            <person name="Barron N."/>
            <person name="Manako K."/>
            <person name="Bowen J."/>
            <person name="Foster T."/>
            <person name="Erridge Z."/>
            <person name="Tiffin H."/>
            <person name="Waite C."/>
            <person name="Davies K."/>
            <person name="Grierson E."/>
            <person name="Laing W."/>
            <person name="Kirk R."/>
            <person name="Chen X."/>
            <person name="Wood M."/>
            <person name="Montefiori M."/>
            <person name="Brummell D."/>
            <person name="Schwinn K."/>
            <person name="Catanach A."/>
            <person name="Fullerton C."/>
            <person name="Li D."/>
            <person name="Meiyalaghan S."/>
            <person name="Nieuwenhuizen N."/>
            <person name="Read N."/>
            <person name="Prakash R."/>
            <person name="Hunter D."/>
            <person name="Zhang H."/>
            <person name="Mckenzie M."/>
            <person name="Knabel M."/>
            <person name="Harris A."/>
            <person name="Allan A."/>
            <person name="Chen A."/>
            <person name="Janssen B."/>
            <person name="Plunkett B."/>
            <person name="Dwamena C."/>
            <person name="Voogd C."/>
            <person name="Leif D."/>
            <person name="Lafferty D."/>
            <person name="Souleyre E."/>
            <person name="Varkonyi-Gasic E."/>
            <person name="Gambi F."/>
            <person name="Hanley J."/>
            <person name="Yao J.-L."/>
            <person name="Cheung J."/>
            <person name="David K."/>
            <person name="Warren B."/>
            <person name="Marsh K."/>
            <person name="Snowden K."/>
            <person name="Lin-Wang K."/>
            <person name="Brian L."/>
            <person name="Martinez-Sanchez M."/>
            <person name="Wang M."/>
            <person name="Ileperuma N."/>
            <person name="Macnee N."/>
            <person name="Campin R."/>
            <person name="Mcatee P."/>
            <person name="Drummond R."/>
            <person name="Espley R."/>
            <person name="Ireland H."/>
            <person name="Wu R."/>
            <person name="Atkinson R."/>
            <person name="Karunairetnam S."/>
            <person name="Bulley S."/>
            <person name="Chunkath S."/>
            <person name="Hanley Z."/>
            <person name="Storey R."/>
            <person name="Thrimawithana A."/>
            <person name="Thomson S."/>
            <person name="David C."/>
            <person name="Testolin R."/>
        </authorList>
    </citation>
    <scope>NUCLEOTIDE SEQUENCE [LARGE SCALE GENOMIC DNA]</scope>
    <source>
        <strain evidence="18">cv. Red5</strain>
        <tissue evidence="17">Young leaf</tissue>
    </source>
</reference>
<sequence length="3018" mass="342976">MATVTSRDVQEIVSKLSSDKAKTREEGIKLLNTWLEGERSIGLCRYIAQQTAMLKPNEIPHSETWPFLITLLTRCVSLEISSSKRRLPKLIFAKTMRIVVQRAEDTKFSGKNLLLLSVVKLLFNHIWDVLKDVPSFQSEYGTILRHLLAIRDYRFHMRKRVYSSLVLLYVEKVQTSLSGKHSSQSNPKEDVFRCILTLHSLLENPPGDFSDNLRDDIVKGFGLVCSPFLDIYIFRDEGKLSRKLIECINSFLLNDGPNLGCQSLEIHDALKQFVFRCWITTHDRGLKDALILYAKLQLNLTRGAADGSALVEQLLDVVGKELDQNNISSTNVPWSDTTKDDKCGYMTNSQCGLVELAALVFYRACLNTSKAPLAEKRARREHAAAYLKEGLMKGKWLWYAAFCCLTRDYRTRINKDLFIYWFEGIYASFERIINDANMGHTYDCLLWALRSLQRLSSVLLLSVSRGETSPGSSFTSNEPDRGWHTIWSCLMSGLPVFSNVTSVADAALILLGDIISKDSMNTFTVPQDIWDLRLFKRLPSVSVLCFISCYFSRRGSHGDVRDSLHLRQNLLRAVWQECPMLNECIVQLLPSAVFALCAGCAPLPLGYRGLFSYYSSMNGPEAVEEWVKGEDNKHENLHELFECSVEVLAKIDHNSGPEVSQSPCYRSVRLPHQLRGSLLHEMETYILEALVDKELEKMALSDVFYMCAVLSNFMFGSYIIRVWEEVSSFVTKMGQHLLKLLDCAVSGIEKSDKRVIGGCLSSNTLFEGMTYIVNSFKSFVCSPLFNNWRDQNGIDVILYTAISQSFERLLKALAKLYEDCSKSATNFHSEIDLPDFSAPITSVPKSPFDSSISMMDMELDLGEDPKDVDVKAVSRKTASVITWTILFDIMDREDDASVLESILFHLCRHPYWSSSRQFASLVTSMNNMVDLRASLKLQCSNILAAIDDLLGNLISLDTGGKDTNTIGTDKNVSPSLRERISEQSLIFLGDLLNKVAQNDLFDWSGRSKLVDCICNFILFRPNIGQTMIEKLLMMLRDPDYRVRFSLAKLIGVLFQTWDGHDELFQDICSNFGAKLVVSLKGKVVTAKEVLAAGPQPRPTMETIIITLAHLALFSEKIELEAVFMMCVISGIDPCQRELVIAALDNLSGQLKYTSRLKYLEELMGSILFCWVDCGVSLVSLVEIRDLFVSNMEPSHFMQYCCHWLLPALVLHRETSNLNWVAKVACQHTAVLVKNHFVPIFSVCMALHCSKKSGCENGAVVLQSSILSIAEISENERDKLIKKHMVSIVSHIFSLASYAKDPMLPFFSVDAIVHAIQTVVDGFLDMEDCPRSFGVVDKINIFRLDRVFMFIVEMHYKVTAAVHHRHKCHRLAGIEVLINILGHRAALPSTFNYLFNLVGQFLGCHALQDRCCGIISSLLQMYRSNPSKETAGVLGEQLQFLVSKLVGCIPLVSNDDLTGTQSSQVVLSLLNQLTVDSDPSLYDYVKELEPFPELDVLDGIQKFHQQLCQDYSPKEHLLKFVKRSCYLPPRLLLCSLKALHKKLVMGEIFQREGNAEDACGDKYWHCDNQIVQAVWTLIPLCGLDDGNSFMSLVSDFVSKVGIGDPHSVVFHLPGESHDPILHSDNATQTSFHMDTGISEELLISLMRLLKKYLMDDSVKIIDMTSQTIRGILSTDKGQRAVLSFDSYERSLIEVHCKGVNMELVQNLLLDQQIKFDADAISLEKSSVWNTHGKNFETWICPLVYALIGYCDDMVLRLCQDIVLLKAEVAELLLPNVVVNLAGRKNLDIDLCKIISLQVLDNILTESNTLMKSIQVILDTLNKLRLCHVIERTASSSVSLRREPLRYTKPSSYSSKSCSTPLKAKDFTLSSTTVVMSTSLWDKVYWLSIDYLLVAKSAISCGAYFTAVLYVEHWCEEHFNRLMLGSPDFSHIDTLPHHIEILVSAVTQINEPDSLYGIIQSHKLASQIVTFEHEGNWSKALEYYDLQVRSEPEKQMDGSSRNIFPERSQSTAYQSSATLEDEMRQRKPYKGLIRSLQQMGSTHVLDLYCQGLTSQKGQFEHDLEFSELQYEAAWRAGNWDFSLLYMGTNSPRLSQDTSDHFHEHLYSCLRALQEGDFTEFHSRLKESKQELVLSIYHASKERTEYIYSTIIKLQIFYHLGMAWDLRWTSSLCEDMKSYIKMRKLLSEPVVPTLDQMSWLNSDWSCILKRAQLHMNLLEPFIAFRRVLLQILNCKDCTVQHLLDSASNLRKGSRFSQAAAALHEFKFLSAGAGERNTTLYWLGRLEEAKLLRAQGQHEMAINLAKYISQSYKSNEVISDVYRLVGKWLAESRSSNSRTILDQYLKRAVILAEDRKSTDKMSIARQSQTHFHLAHYADALYRSYEERLNSNEWQAAMRLRKHKTKELEALTRRFKSSSKGEKIDYSVKIQELQKQLAMDKEEAEKLQGDRDNFLSVALDGYNRCLVIGDKYDVRVVFRLVSLWFSLSSRQIVVNGMLNTIKEVQSYKFIPLVYQIASRMGSKDGEGPHSFQFALVSLVKKMAIDHPYHTIFQLLALANGDRIKDKQRSRNSFVVDMDKKLAAENLLEELSSYHGAIIRQMKQMVEIYIKLAELETKREDTNKKVTLPREIRSVRQLELVPVVTSTFPIDHSCQYLEGSFPHFKGLAESITVMNGINAPKVVECLGSDGNRYRQLAKSGNDDLRQDAVMEQFFGLVNTFLQNHRDTWKRRLGIRTYKVVPFTPSAGVLEWVNGTLPLGEYLIGSTRNGGAHGRYGVGDWTFPKCREHMAKEHNKRRAFQEVCQNFRPVMHYFFLERFLHPADWFDKRLAYTRSVAASSMVGYIVGLGDRHSMNILIDQASAEVVHIDLGVAFEQGLMLKTPERVPFRLTRDVIDGMGVTGVEGVFRRCCEETLSVMRTNKEALLTIVEVFIHDPLYKWALSPLKALQRQKETDDDLETSLEDSQEEYEGNKDAARALMRVKQKLDGYEEGEMRSMHGQVQQLIQDATDPDRLCQMFPGWGAWL</sequence>
<evidence type="ECO:0000256" key="4">
    <source>
        <dbReference type="ARBA" id="ARBA00022679"/>
    </source>
</evidence>
<keyword evidence="7 17" id="KW-0418">Kinase</keyword>
<dbReference type="InterPro" id="IPR038980">
    <property type="entry name" value="ATM_plant"/>
</dbReference>
<dbReference type="FunFam" id="1.10.1070.11:FF:000015">
    <property type="entry name" value="Serine/threonine-protein kinase ATM"/>
    <property type="match status" value="1"/>
</dbReference>
<evidence type="ECO:0000256" key="13">
    <source>
        <dbReference type="ARBA" id="ARBA00073111"/>
    </source>
</evidence>
<dbReference type="InterPro" id="IPR044107">
    <property type="entry name" value="PIKKc_ATM"/>
</dbReference>
<dbReference type="InterPro" id="IPR000403">
    <property type="entry name" value="PI3/4_kinase_cat_dom"/>
</dbReference>
<protein>
    <recommendedName>
        <fullName evidence="13">Serine/threonine-protein kinase ATM</fullName>
        <ecNumber evidence="2">2.7.11.1</ecNumber>
    </recommendedName>
</protein>
<keyword evidence="8" id="KW-0067">ATP-binding</keyword>
<dbReference type="Gene3D" id="3.30.1010.10">
    <property type="entry name" value="Phosphatidylinositol 3-kinase Catalytic Subunit, Chain A, domain 4"/>
    <property type="match status" value="1"/>
</dbReference>
<dbReference type="InterPro" id="IPR011009">
    <property type="entry name" value="Kinase-like_dom_sf"/>
</dbReference>
<comment type="subcellular location">
    <subcellularLocation>
        <location evidence="1">Nucleus</location>
    </subcellularLocation>
</comment>
<evidence type="ECO:0000313" key="17">
    <source>
        <dbReference type="EMBL" id="PSS07782.1"/>
    </source>
</evidence>
<dbReference type="Gene3D" id="1.10.1070.11">
    <property type="entry name" value="Phosphatidylinositol 3-/4-kinase, catalytic domain"/>
    <property type="match status" value="1"/>
</dbReference>
<keyword evidence="3" id="KW-0723">Serine/threonine-protein kinase</keyword>
<evidence type="ECO:0000256" key="12">
    <source>
        <dbReference type="ARBA" id="ARBA00048679"/>
    </source>
</evidence>
<keyword evidence="10" id="KW-0131">Cell cycle</keyword>
<gene>
    <name evidence="17" type="ORF">CEY00_Acc18136</name>
</gene>
<evidence type="ECO:0000259" key="15">
    <source>
        <dbReference type="PROSITE" id="PS51189"/>
    </source>
</evidence>
<dbReference type="SUPFAM" id="SSF48371">
    <property type="entry name" value="ARM repeat"/>
    <property type="match status" value="1"/>
</dbReference>
<dbReference type="InterPro" id="IPR014009">
    <property type="entry name" value="PIK_FAT"/>
</dbReference>
<comment type="caution">
    <text evidence="17">The sequence shown here is derived from an EMBL/GenBank/DDBJ whole genome shotgun (WGS) entry which is preliminary data.</text>
</comment>
<evidence type="ECO:0000256" key="5">
    <source>
        <dbReference type="ARBA" id="ARBA00022741"/>
    </source>
</evidence>
<dbReference type="FunCoup" id="A0A2R6QGN7">
    <property type="interactions" value="849"/>
</dbReference>
<dbReference type="OrthoDB" id="381190at2759"/>
<keyword evidence="9" id="KW-0539">Nucleus</keyword>
<organism evidence="17 18">
    <name type="scientific">Actinidia chinensis var. chinensis</name>
    <name type="common">Chinese soft-hair kiwi</name>
    <dbReference type="NCBI Taxonomy" id="1590841"/>
    <lineage>
        <taxon>Eukaryota</taxon>
        <taxon>Viridiplantae</taxon>
        <taxon>Streptophyta</taxon>
        <taxon>Embryophyta</taxon>
        <taxon>Tracheophyta</taxon>
        <taxon>Spermatophyta</taxon>
        <taxon>Magnoliopsida</taxon>
        <taxon>eudicotyledons</taxon>
        <taxon>Gunneridae</taxon>
        <taxon>Pentapetalae</taxon>
        <taxon>asterids</taxon>
        <taxon>Ericales</taxon>
        <taxon>Actinidiaceae</taxon>
        <taxon>Actinidia</taxon>
    </lineage>
</organism>
<dbReference type="PROSITE" id="PS51189">
    <property type="entry name" value="FAT"/>
    <property type="match status" value="1"/>
</dbReference>
<dbReference type="Pfam" id="PF02259">
    <property type="entry name" value="FAT"/>
    <property type="match status" value="1"/>
</dbReference>
<proteinExistence type="predicted"/>
<dbReference type="GO" id="GO:0005524">
    <property type="term" value="F:ATP binding"/>
    <property type="evidence" value="ECO:0007669"/>
    <property type="project" value="UniProtKB-KW"/>
</dbReference>
<keyword evidence="18" id="KW-1185">Reference proteome</keyword>
<evidence type="ECO:0000256" key="7">
    <source>
        <dbReference type="ARBA" id="ARBA00022777"/>
    </source>
</evidence>
<evidence type="ECO:0000256" key="3">
    <source>
        <dbReference type="ARBA" id="ARBA00022527"/>
    </source>
</evidence>
<evidence type="ECO:0000256" key="9">
    <source>
        <dbReference type="ARBA" id="ARBA00023242"/>
    </source>
</evidence>
<feature type="domain" description="FAT" evidence="15">
    <location>
        <begin position="1891"/>
        <end position="2555"/>
    </location>
</feature>
<evidence type="ECO:0000256" key="11">
    <source>
        <dbReference type="ARBA" id="ARBA00047899"/>
    </source>
</evidence>
<comment type="catalytic activity">
    <reaction evidence="12">
        <text>L-seryl-[protein] + ATP = O-phospho-L-seryl-[protein] + ADP + H(+)</text>
        <dbReference type="Rhea" id="RHEA:17989"/>
        <dbReference type="Rhea" id="RHEA-COMP:9863"/>
        <dbReference type="Rhea" id="RHEA-COMP:11604"/>
        <dbReference type="ChEBI" id="CHEBI:15378"/>
        <dbReference type="ChEBI" id="CHEBI:29999"/>
        <dbReference type="ChEBI" id="CHEBI:30616"/>
        <dbReference type="ChEBI" id="CHEBI:83421"/>
        <dbReference type="ChEBI" id="CHEBI:456216"/>
        <dbReference type="EC" id="2.7.11.1"/>
    </reaction>
</comment>
<evidence type="ECO:0000256" key="1">
    <source>
        <dbReference type="ARBA" id="ARBA00004123"/>
    </source>
</evidence>
<dbReference type="PROSITE" id="PS00916">
    <property type="entry name" value="PI3_4_KINASE_2"/>
    <property type="match status" value="1"/>
</dbReference>
<dbReference type="InterPro" id="IPR036940">
    <property type="entry name" value="PI3/4_kinase_cat_sf"/>
</dbReference>
<dbReference type="Proteomes" id="UP000241394">
    <property type="component" value="Chromosome LG16"/>
</dbReference>
<evidence type="ECO:0000313" key="18">
    <source>
        <dbReference type="Proteomes" id="UP000241394"/>
    </source>
</evidence>
<dbReference type="Pfam" id="PF00454">
    <property type="entry name" value="PI3_PI4_kinase"/>
    <property type="match status" value="1"/>
</dbReference>
<dbReference type="PANTHER" id="PTHR37079">
    <property type="entry name" value="SERINE/THREONINE-PROTEIN KINASE ATM"/>
    <property type="match status" value="1"/>
</dbReference>
<feature type="domain" description="FATC" evidence="16">
    <location>
        <begin position="2986"/>
        <end position="3018"/>
    </location>
</feature>
<dbReference type="FunFam" id="3.30.1010.10:FF:000023">
    <property type="entry name" value="Serine/threonine-protein kinase ATM"/>
    <property type="match status" value="1"/>
</dbReference>
<dbReference type="SMART" id="SM01343">
    <property type="entry name" value="FATC"/>
    <property type="match status" value="1"/>
</dbReference>
<dbReference type="InterPro" id="IPR057445">
    <property type="entry name" value="ATM_TPR"/>
</dbReference>
<dbReference type="InParanoid" id="A0A2R6QGN7"/>
<evidence type="ECO:0000259" key="14">
    <source>
        <dbReference type="PROSITE" id="PS50290"/>
    </source>
</evidence>
<dbReference type="Pfam" id="PF25360">
    <property type="entry name" value="TPR_ATM"/>
    <property type="match status" value="1"/>
</dbReference>
<keyword evidence="5" id="KW-0547">Nucleotide-binding</keyword>
<keyword evidence="4" id="KW-0808">Transferase</keyword>
<accession>A0A2R6QGN7</accession>
<dbReference type="STRING" id="1590841.A0A2R6QGN7"/>
<dbReference type="GO" id="GO:0005634">
    <property type="term" value="C:nucleus"/>
    <property type="evidence" value="ECO:0007669"/>
    <property type="project" value="UniProtKB-SubCell"/>
</dbReference>
<dbReference type="SUPFAM" id="SSF56112">
    <property type="entry name" value="Protein kinase-like (PK-like)"/>
    <property type="match status" value="1"/>
</dbReference>
<dbReference type="InterPro" id="IPR016024">
    <property type="entry name" value="ARM-type_fold"/>
</dbReference>
<dbReference type="SMART" id="SM00146">
    <property type="entry name" value="PI3Kc"/>
    <property type="match status" value="1"/>
</dbReference>
<dbReference type="EMBL" id="NKQK01000016">
    <property type="protein sequence ID" value="PSS07782.1"/>
    <property type="molecule type" value="Genomic_DNA"/>
</dbReference>
<dbReference type="InterPro" id="IPR003152">
    <property type="entry name" value="FATC_dom"/>
</dbReference>
<evidence type="ECO:0000256" key="6">
    <source>
        <dbReference type="ARBA" id="ARBA00022763"/>
    </source>
</evidence>
<dbReference type="GO" id="GO:0006281">
    <property type="term" value="P:DNA repair"/>
    <property type="evidence" value="ECO:0007669"/>
    <property type="project" value="InterPro"/>
</dbReference>
<dbReference type="GO" id="GO:0004674">
    <property type="term" value="F:protein serine/threonine kinase activity"/>
    <property type="evidence" value="ECO:0007669"/>
    <property type="project" value="UniProtKB-KW"/>
</dbReference>
<evidence type="ECO:0000259" key="16">
    <source>
        <dbReference type="PROSITE" id="PS51190"/>
    </source>
</evidence>